<evidence type="ECO:0000313" key="3">
    <source>
        <dbReference type="Proteomes" id="UP000239757"/>
    </source>
</evidence>
<reference evidence="2 3" key="1">
    <citation type="submission" date="2015-01" db="EMBL/GenBank/DDBJ databases">
        <title>Genome of allotetraploid Gossypium barbadense reveals genomic plasticity and fiber elongation in cotton evolution.</title>
        <authorList>
            <person name="Chen X."/>
            <person name="Liu X."/>
            <person name="Zhao B."/>
            <person name="Zheng H."/>
            <person name="Hu Y."/>
            <person name="Lu G."/>
            <person name="Yang C."/>
            <person name="Chen J."/>
            <person name="Shan C."/>
            <person name="Zhang L."/>
            <person name="Zhou Y."/>
            <person name="Wang L."/>
            <person name="Guo W."/>
            <person name="Bai Y."/>
            <person name="Ruan J."/>
            <person name="Shangguan X."/>
            <person name="Mao Y."/>
            <person name="Jiang J."/>
            <person name="Zhu Y."/>
            <person name="Lei J."/>
            <person name="Kang H."/>
            <person name="Chen S."/>
            <person name="He X."/>
            <person name="Wang R."/>
            <person name="Wang Y."/>
            <person name="Chen J."/>
            <person name="Wang L."/>
            <person name="Yu S."/>
            <person name="Wang B."/>
            <person name="Wei J."/>
            <person name="Song S."/>
            <person name="Lu X."/>
            <person name="Gao Z."/>
            <person name="Gu W."/>
            <person name="Deng X."/>
            <person name="Ma D."/>
            <person name="Wang S."/>
            <person name="Liang W."/>
            <person name="Fang L."/>
            <person name="Cai C."/>
            <person name="Zhu X."/>
            <person name="Zhou B."/>
            <person name="Zhang Y."/>
            <person name="Chen Z."/>
            <person name="Xu S."/>
            <person name="Zhu R."/>
            <person name="Wang S."/>
            <person name="Zhang T."/>
            <person name="Zhao G."/>
        </authorList>
    </citation>
    <scope>NUCLEOTIDE SEQUENCE [LARGE SCALE GENOMIC DNA]</scope>
    <source>
        <strain evidence="3">cv. Xinhai21</strain>
        <tissue evidence="2">Leaf</tissue>
    </source>
</reference>
<protein>
    <submittedName>
        <fullName evidence="2">Uncharacterized protein</fullName>
    </submittedName>
</protein>
<dbReference type="EMBL" id="KZ662804">
    <property type="protein sequence ID" value="PPS18873.1"/>
    <property type="molecule type" value="Genomic_DNA"/>
</dbReference>
<dbReference type="AlphaFoldDB" id="A0A2P5YTL3"/>
<feature type="compositionally biased region" description="Basic and acidic residues" evidence="1">
    <location>
        <begin position="12"/>
        <end position="25"/>
    </location>
</feature>
<dbReference type="Proteomes" id="UP000239757">
    <property type="component" value="Unassembled WGS sequence"/>
</dbReference>
<name>A0A2P5YTL3_GOSBA</name>
<evidence type="ECO:0000313" key="2">
    <source>
        <dbReference type="EMBL" id="PPS18873.1"/>
    </source>
</evidence>
<organism evidence="2 3">
    <name type="scientific">Gossypium barbadense</name>
    <name type="common">Sea Island cotton</name>
    <name type="synonym">Hibiscus barbadensis</name>
    <dbReference type="NCBI Taxonomy" id="3634"/>
    <lineage>
        <taxon>Eukaryota</taxon>
        <taxon>Viridiplantae</taxon>
        <taxon>Streptophyta</taxon>
        <taxon>Embryophyta</taxon>
        <taxon>Tracheophyta</taxon>
        <taxon>Spermatophyta</taxon>
        <taxon>Magnoliopsida</taxon>
        <taxon>eudicotyledons</taxon>
        <taxon>Gunneridae</taxon>
        <taxon>Pentapetalae</taxon>
        <taxon>rosids</taxon>
        <taxon>malvids</taxon>
        <taxon>Malvales</taxon>
        <taxon>Malvaceae</taxon>
        <taxon>Malvoideae</taxon>
        <taxon>Gossypium</taxon>
    </lineage>
</organism>
<feature type="region of interest" description="Disordered" evidence="1">
    <location>
        <begin position="1"/>
        <end position="25"/>
    </location>
</feature>
<proteinExistence type="predicted"/>
<evidence type="ECO:0000256" key="1">
    <source>
        <dbReference type="SAM" id="MobiDB-lite"/>
    </source>
</evidence>
<gene>
    <name evidence="2" type="ORF">GOBAR_AA01708</name>
</gene>
<accession>A0A2P5YTL3</accession>
<sequence>MVVVEVTANERTTGKEGEGKDGKGKVRERWMGERKGKTICRRVKKKGKGGTARETTMRFFWERSLGKRWLEERGVNDMHGGRFCNMGEERQKEGTMVLNGGRWRRGCKGKGWQIGSG</sequence>